<dbReference type="InterPro" id="IPR011032">
    <property type="entry name" value="GroES-like_sf"/>
</dbReference>
<reference evidence="2" key="1">
    <citation type="journal article" date="2021" name="Nat. Commun.">
        <title>Genetic determinants of endophytism in the Arabidopsis root mycobiome.</title>
        <authorList>
            <person name="Mesny F."/>
            <person name="Miyauchi S."/>
            <person name="Thiergart T."/>
            <person name="Pickel B."/>
            <person name="Atanasova L."/>
            <person name="Karlsson M."/>
            <person name="Huettel B."/>
            <person name="Barry K.W."/>
            <person name="Haridas S."/>
            <person name="Chen C."/>
            <person name="Bauer D."/>
            <person name="Andreopoulos W."/>
            <person name="Pangilinan J."/>
            <person name="LaButti K."/>
            <person name="Riley R."/>
            <person name="Lipzen A."/>
            <person name="Clum A."/>
            <person name="Drula E."/>
            <person name="Henrissat B."/>
            <person name="Kohler A."/>
            <person name="Grigoriev I.V."/>
            <person name="Martin F.M."/>
            <person name="Hacquard S."/>
        </authorList>
    </citation>
    <scope>NUCLEOTIDE SEQUENCE</scope>
    <source>
        <strain evidence="2">MPI-CAGE-CH-0235</strain>
    </source>
</reference>
<dbReference type="AlphaFoldDB" id="A0A8K0T402"/>
<organism evidence="2 3">
    <name type="scientific">Stachybotrys elegans</name>
    <dbReference type="NCBI Taxonomy" id="80388"/>
    <lineage>
        <taxon>Eukaryota</taxon>
        <taxon>Fungi</taxon>
        <taxon>Dikarya</taxon>
        <taxon>Ascomycota</taxon>
        <taxon>Pezizomycotina</taxon>
        <taxon>Sordariomycetes</taxon>
        <taxon>Hypocreomycetidae</taxon>
        <taxon>Hypocreales</taxon>
        <taxon>Stachybotryaceae</taxon>
        <taxon>Stachybotrys</taxon>
    </lineage>
</organism>
<name>A0A8K0T402_9HYPO</name>
<dbReference type="InterPro" id="IPR036291">
    <property type="entry name" value="NAD(P)-bd_dom_sf"/>
</dbReference>
<evidence type="ECO:0000259" key="1">
    <source>
        <dbReference type="SMART" id="SM00829"/>
    </source>
</evidence>
<dbReference type="GO" id="GO:0016491">
    <property type="term" value="F:oxidoreductase activity"/>
    <property type="evidence" value="ECO:0007669"/>
    <property type="project" value="InterPro"/>
</dbReference>
<proteinExistence type="predicted"/>
<sequence>MPQEIPKTTKQWKVVGRNGFDSLQFDEKAPVPEYGDRDVVVRIHAVSLNYRDLVIPKNMYPFPTIDEVIPGSDGAGEVLAVGKHVTRFKPGDKVVTLFHQGYIAGPVHTSYMKASLGGAAHGTLRNIAAFDQDGLVHMPTSLSYREASTLPCAGVTAWNALFGVSDNKLTAGQWVVTQGTGGVSIFAVQFAKAVGARVIATTSSAEKAKLLEKLGADHILNYSEDKEWGVTAKKLTGGEGVHHVIEVAGPTSMKQSLAAIRPDGIISIIGFRGGQSKEQPSFLDCLGNVCTARGIFVGHRLHMEEMCDAIEANPDKLRPIVDPKTFKLEQLKEAFDYMWNSKHQAKVVIDLD</sequence>
<dbReference type="PANTHER" id="PTHR45033:SF2">
    <property type="entry name" value="ZINC-TYPE ALCOHOL DEHYDROGENASE-LIKE PROTEIN C1773.06C"/>
    <property type="match status" value="1"/>
</dbReference>
<dbReference type="InterPro" id="IPR052711">
    <property type="entry name" value="Zinc_ADH-like"/>
</dbReference>
<gene>
    <name evidence="2" type="ORF">B0I35DRAFT_474038</name>
</gene>
<dbReference type="Pfam" id="PF00107">
    <property type="entry name" value="ADH_zinc_N"/>
    <property type="match status" value="1"/>
</dbReference>
<dbReference type="Pfam" id="PF08240">
    <property type="entry name" value="ADH_N"/>
    <property type="match status" value="1"/>
</dbReference>
<dbReference type="SMART" id="SM00829">
    <property type="entry name" value="PKS_ER"/>
    <property type="match status" value="1"/>
</dbReference>
<accession>A0A8K0T402</accession>
<dbReference type="CDD" id="cd08276">
    <property type="entry name" value="MDR7"/>
    <property type="match status" value="1"/>
</dbReference>
<protein>
    <recommendedName>
        <fullName evidence="1">Enoyl reductase (ER) domain-containing protein</fullName>
    </recommendedName>
</protein>
<dbReference type="EMBL" id="JAGPNK010000001">
    <property type="protein sequence ID" value="KAH7329433.1"/>
    <property type="molecule type" value="Genomic_DNA"/>
</dbReference>
<keyword evidence="3" id="KW-1185">Reference proteome</keyword>
<dbReference type="Gene3D" id="3.90.180.10">
    <property type="entry name" value="Medium-chain alcohol dehydrogenases, catalytic domain"/>
    <property type="match status" value="1"/>
</dbReference>
<evidence type="ECO:0000313" key="3">
    <source>
        <dbReference type="Proteomes" id="UP000813444"/>
    </source>
</evidence>
<comment type="caution">
    <text evidence="2">The sequence shown here is derived from an EMBL/GenBank/DDBJ whole genome shotgun (WGS) entry which is preliminary data.</text>
</comment>
<dbReference type="SUPFAM" id="SSF50129">
    <property type="entry name" value="GroES-like"/>
    <property type="match status" value="1"/>
</dbReference>
<feature type="domain" description="Enoyl reductase (ER)" evidence="1">
    <location>
        <begin position="19"/>
        <end position="349"/>
    </location>
</feature>
<dbReference type="Proteomes" id="UP000813444">
    <property type="component" value="Unassembled WGS sequence"/>
</dbReference>
<dbReference type="OrthoDB" id="9930022at2759"/>
<dbReference type="PANTHER" id="PTHR45033">
    <property type="match status" value="1"/>
</dbReference>
<dbReference type="InterPro" id="IPR013154">
    <property type="entry name" value="ADH-like_N"/>
</dbReference>
<dbReference type="InterPro" id="IPR020843">
    <property type="entry name" value="ER"/>
</dbReference>
<dbReference type="SUPFAM" id="SSF51735">
    <property type="entry name" value="NAD(P)-binding Rossmann-fold domains"/>
    <property type="match status" value="1"/>
</dbReference>
<dbReference type="InterPro" id="IPR013149">
    <property type="entry name" value="ADH-like_C"/>
</dbReference>
<dbReference type="Gene3D" id="3.40.50.720">
    <property type="entry name" value="NAD(P)-binding Rossmann-like Domain"/>
    <property type="match status" value="1"/>
</dbReference>
<evidence type="ECO:0000313" key="2">
    <source>
        <dbReference type="EMBL" id="KAH7329433.1"/>
    </source>
</evidence>